<evidence type="ECO:0000256" key="3">
    <source>
        <dbReference type="ARBA" id="ARBA00012736"/>
    </source>
</evidence>
<evidence type="ECO:0000256" key="4">
    <source>
        <dbReference type="ARBA" id="ARBA00022512"/>
    </source>
</evidence>
<sequence length="463" mass="50159">MMMEMVDDLWGRRRTSSRSIAVMLFLLVLLLLLLHCSSSSSPSQVLPPLIIQQLPRSSSSNSTGAAVVVSVDDFGAKGDGCTDDTKAFKDAWEFACLSPLRSILQIPAENVYLVSPIKFAGPCKAKLTLLVSGTIIAPSDPDIWQGLDPQKWLYFHGVRQLVLGGGGTINGMGQEWWARSCKRNATNPCRHAPTAVTFHRSKHLTVHDLTLMNSQQMHMAFNTCSHVRASRLRVVAPAESPNTDGIHISASVSVVVEDSIIRTGDDCISIVSNSSDILVKNIVCGPGHGISIGSLGKSMTYARVDNILVDGCLITNTENGVRIKTWQGGSGCARKIIFQNILMKNVSNPIIIDQYYCDSSHPCKNQTSAVKVDEISFIDIKGSSATEHAIKFACSDTFPCAKIFLKDIHLSLESGGNATSYCWKASGFASDSVYPPSCLSRSDQHANHVINPCVTSSTRKLDS</sequence>
<evidence type="ECO:0000256" key="10">
    <source>
        <dbReference type="ARBA" id="ARBA00023316"/>
    </source>
</evidence>
<evidence type="ECO:0000256" key="9">
    <source>
        <dbReference type="ARBA" id="ARBA00023295"/>
    </source>
</evidence>
<keyword evidence="4" id="KW-0134">Cell wall</keyword>
<dbReference type="KEGG" id="pda:103722910"/>
<evidence type="ECO:0000313" key="16">
    <source>
        <dbReference type="RefSeq" id="XP_008811864.2"/>
    </source>
</evidence>
<dbReference type="OrthoDB" id="187139at2759"/>
<reference evidence="16" key="1">
    <citation type="submission" date="2025-08" db="UniProtKB">
        <authorList>
            <consortium name="RefSeq"/>
        </authorList>
    </citation>
    <scope>IDENTIFICATION</scope>
    <source>
        <tissue evidence="16">Young leaves</tissue>
    </source>
</reference>
<dbReference type="InterPro" id="IPR012334">
    <property type="entry name" value="Pectin_lyas_fold"/>
</dbReference>
<accession>A0A8B7D2I5</accession>
<organism evidence="15 16">
    <name type="scientific">Phoenix dactylifera</name>
    <name type="common">Date palm</name>
    <dbReference type="NCBI Taxonomy" id="42345"/>
    <lineage>
        <taxon>Eukaryota</taxon>
        <taxon>Viridiplantae</taxon>
        <taxon>Streptophyta</taxon>
        <taxon>Embryophyta</taxon>
        <taxon>Tracheophyta</taxon>
        <taxon>Spermatophyta</taxon>
        <taxon>Magnoliopsida</taxon>
        <taxon>Liliopsida</taxon>
        <taxon>Arecaceae</taxon>
        <taxon>Coryphoideae</taxon>
        <taxon>Phoeniceae</taxon>
        <taxon>Phoenix</taxon>
    </lineage>
</organism>
<evidence type="ECO:0000256" key="6">
    <source>
        <dbReference type="ARBA" id="ARBA00022729"/>
    </source>
</evidence>
<dbReference type="InterPro" id="IPR011050">
    <property type="entry name" value="Pectin_lyase_fold/virulence"/>
</dbReference>
<keyword evidence="5" id="KW-0964">Secreted</keyword>
<comment type="subcellular location">
    <subcellularLocation>
        <location evidence="1">Secreted</location>
        <location evidence="1">Cell wall</location>
    </subcellularLocation>
</comment>
<evidence type="ECO:0000256" key="2">
    <source>
        <dbReference type="ARBA" id="ARBA00008834"/>
    </source>
</evidence>
<protein>
    <recommendedName>
        <fullName evidence="3">endo-polygalacturonase</fullName>
        <ecNumber evidence="3">3.2.1.15</ecNumber>
    </recommendedName>
</protein>
<name>A0A8B7D2I5_PHODC</name>
<evidence type="ECO:0000256" key="11">
    <source>
        <dbReference type="ARBA" id="ARBA00034074"/>
    </source>
</evidence>
<dbReference type="SMART" id="SM00710">
    <property type="entry name" value="PbH1"/>
    <property type="match status" value="5"/>
</dbReference>
<evidence type="ECO:0000256" key="13">
    <source>
        <dbReference type="RuleBase" id="RU361169"/>
    </source>
</evidence>
<dbReference type="GO" id="GO:0005975">
    <property type="term" value="P:carbohydrate metabolic process"/>
    <property type="evidence" value="ECO:0007669"/>
    <property type="project" value="InterPro"/>
</dbReference>
<evidence type="ECO:0000256" key="14">
    <source>
        <dbReference type="SAM" id="SignalP"/>
    </source>
</evidence>
<dbReference type="GeneID" id="103722910"/>
<keyword evidence="10" id="KW-0961">Cell wall biogenesis/degradation</keyword>
<evidence type="ECO:0000256" key="7">
    <source>
        <dbReference type="ARBA" id="ARBA00022737"/>
    </source>
</evidence>
<evidence type="ECO:0000256" key="5">
    <source>
        <dbReference type="ARBA" id="ARBA00022525"/>
    </source>
</evidence>
<comment type="similarity">
    <text evidence="2 13">Belongs to the glycosyl hydrolase 28 family.</text>
</comment>
<evidence type="ECO:0000256" key="8">
    <source>
        <dbReference type="ARBA" id="ARBA00022801"/>
    </source>
</evidence>
<proteinExistence type="inferred from homology"/>
<evidence type="ECO:0000256" key="1">
    <source>
        <dbReference type="ARBA" id="ARBA00004191"/>
    </source>
</evidence>
<keyword evidence="15" id="KW-1185">Reference proteome</keyword>
<dbReference type="InterPro" id="IPR000743">
    <property type="entry name" value="Glyco_hydro_28"/>
</dbReference>
<dbReference type="PANTHER" id="PTHR31375">
    <property type="match status" value="1"/>
</dbReference>
<dbReference type="AlphaFoldDB" id="A0A8B7D2I5"/>
<comment type="catalytic activity">
    <reaction evidence="11">
        <text>(1,4-alpha-D-galacturonosyl)n+m + H2O = (1,4-alpha-D-galacturonosyl)n + (1,4-alpha-D-galacturonosyl)m.</text>
        <dbReference type="EC" id="3.2.1.15"/>
    </reaction>
</comment>
<feature type="chain" id="PRO_5034160163" description="endo-polygalacturonase" evidence="14">
    <location>
        <begin position="40"/>
        <end position="463"/>
    </location>
</feature>
<dbReference type="EC" id="3.2.1.15" evidence="3"/>
<dbReference type="GO" id="GO:0004650">
    <property type="term" value="F:polygalacturonase activity"/>
    <property type="evidence" value="ECO:0007669"/>
    <property type="project" value="UniProtKB-EC"/>
</dbReference>
<evidence type="ECO:0000256" key="12">
    <source>
        <dbReference type="PROSITE-ProRule" id="PRU10052"/>
    </source>
</evidence>
<dbReference type="FunFam" id="2.160.20.10:FF:000032">
    <property type="entry name" value="Pectin lyase-like superfamily protein"/>
    <property type="match status" value="1"/>
</dbReference>
<keyword evidence="8 13" id="KW-0378">Hydrolase</keyword>
<dbReference type="GO" id="GO:0071555">
    <property type="term" value="P:cell wall organization"/>
    <property type="evidence" value="ECO:0007669"/>
    <property type="project" value="UniProtKB-KW"/>
</dbReference>
<keyword evidence="7" id="KW-0677">Repeat</keyword>
<dbReference type="Gene3D" id="2.160.20.10">
    <property type="entry name" value="Single-stranded right-handed beta-helix, Pectin lyase-like"/>
    <property type="match status" value="1"/>
</dbReference>
<keyword evidence="6 14" id="KW-0732">Signal</keyword>
<dbReference type="SUPFAM" id="SSF51126">
    <property type="entry name" value="Pectin lyase-like"/>
    <property type="match status" value="1"/>
</dbReference>
<dbReference type="RefSeq" id="XP_008811864.2">
    <property type="nucleotide sequence ID" value="XM_008813642.3"/>
</dbReference>
<gene>
    <name evidence="16" type="primary">LOC103722910</name>
</gene>
<dbReference type="PROSITE" id="PS00502">
    <property type="entry name" value="POLYGALACTURONASE"/>
    <property type="match status" value="1"/>
</dbReference>
<dbReference type="Proteomes" id="UP000228380">
    <property type="component" value="Unplaced"/>
</dbReference>
<feature type="active site" evidence="12">
    <location>
        <position position="288"/>
    </location>
</feature>
<keyword evidence="9 13" id="KW-0326">Glycosidase</keyword>
<evidence type="ECO:0000313" key="15">
    <source>
        <dbReference type="Proteomes" id="UP000228380"/>
    </source>
</evidence>
<dbReference type="InterPro" id="IPR006626">
    <property type="entry name" value="PbH1"/>
</dbReference>
<feature type="signal peptide" evidence="14">
    <location>
        <begin position="1"/>
        <end position="39"/>
    </location>
</feature>
<dbReference type="Pfam" id="PF00295">
    <property type="entry name" value="Glyco_hydro_28"/>
    <property type="match status" value="1"/>
</dbReference>